<name>A0A8S5TJ15_9CAUD</name>
<proteinExistence type="predicted"/>
<organism evidence="1">
    <name type="scientific">CrAss-like virus sp. ctyM420</name>
    <dbReference type="NCBI Taxonomy" id="2828014"/>
    <lineage>
        <taxon>Viruses</taxon>
        <taxon>Duplodnaviria</taxon>
        <taxon>Heunggongvirae</taxon>
        <taxon>Uroviricota</taxon>
        <taxon>Caudoviricetes</taxon>
        <taxon>Crassvirales</taxon>
    </lineage>
</organism>
<evidence type="ECO:0000313" key="1">
    <source>
        <dbReference type="EMBL" id="DAF63285.1"/>
    </source>
</evidence>
<accession>A0A8S5TJ15</accession>
<protein>
    <submittedName>
        <fullName evidence="1">Uncharacterized protein</fullName>
    </submittedName>
</protein>
<sequence length="114" mass="13749">MQRIKHFTFVLYNTNKTALIMLYSITSNNLHIINSFDYRKDEMLSTLFKICFLHANSQVWQRSFDSLKNEWCVHNALYRLHILRNRTVDVNLNFPNRIEWLYNLLASLARLIIK</sequence>
<reference evidence="1" key="1">
    <citation type="journal article" date="2021" name="Proc. Natl. Acad. Sci. U.S.A.">
        <title>A Catalog of Tens of Thousands of Viruses from Human Metagenomes Reveals Hidden Associations with Chronic Diseases.</title>
        <authorList>
            <person name="Tisza M.J."/>
            <person name="Buck C.B."/>
        </authorList>
    </citation>
    <scope>NUCLEOTIDE SEQUENCE</scope>
    <source>
        <strain evidence="1">CtyM420</strain>
    </source>
</reference>
<dbReference type="EMBL" id="BK032837">
    <property type="protein sequence ID" value="DAF63285.1"/>
    <property type="molecule type" value="Genomic_DNA"/>
</dbReference>